<dbReference type="Proteomes" id="UP001056778">
    <property type="component" value="Chromosome 1"/>
</dbReference>
<proteinExistence type="predicted"/>
<evidence type="ECO:0000313" key="1">
    <source>
        <dbReference type="EMBL" id="KAI4472027.1"/>
    </source>
</evidence>
<comment type="caution">
    <text evidence="1">The sequence shown here is derived from an EMBL/GenBank/DDBJ whole genome shotgun (WGS) entry which is preliminary data.</text>
</comment>
<reference evidence="1" key="1">
    <citation type="submission" date="2022-04" db="EMBL/GenBank/DDBJ databases">
        <title>Chromosome-scale genome assembly of Holotrichia oblita Faldermann.</title>
        <authorList>
            <person name="Rongchong L."/>
        </authorList>
    </citation>
    <scope>NUCLEOTIDE SEQUENCE</scope>
    <source>
        <strain evidence="1">81SQS9</strain>
    </source>
</reference>
<name>A0ACB9TYN7_HOLOL</name>
<keyword evidence="1" id="KW-0401">Integrin</keyword>
<dbReference type="EMBL" id="CM043015">
    <property type="protein sequence ID" value="KAI4472027.1"/>
    <property type="molecule type" value="Genomic_DNA"/>
</dbReference>
<sequence length="168" mass="18549">MKVPNFVKSIIVGVPIGITILDTIGYVARVDGISMQPALNPDRDLAFARRMRAISLINHLEFDFNGSVVRKGVTLGDVDNDGNYELVVGNENGDVVIFKALEKWQTITDLGFVSCVIVGDILNRNRNYLVIVTADGWCYIYSAAQSDVLDSFDSKDLQSDKRSDQVCT</sequence>
<evidence type="ECO:0000313" key="2">
    <source>
        <dbReference type="Proteomes" id="UP001056778"/>
    </source>
</evidence>
<keyword evidence="2" id="KW-1185">Reference proteome</keyword>
<organism evidence="1 2">
    <name type="scientific">Holotrichia oblita</name>
    <name type="common">Chafer beetle</name>
    <dbReference type="NCBI Taxonomy" id="644536"/>
    <lineage>
        <taxon>Eukaryota</taxon>
        <taxon>Metazoa</taxon>
        <taxon>Ecdysozoa</taxon>
        <taxon>Arthropoda</taxon>
        <taxon>Hexapoda</taxon>
        <taxon>Insecta</taxon>
        <taxon>Pterygota</taxon>
        <taxon>Neoptera</taxon>
        <taxon>Endopterygota</taxon>
        <taxon>Coleoptera</taxon>
        <taxon>Polyphaga</taxon>
        <taxon>Scarabaeiformia</taxon>
        <taxon>Scarabaeidae</taxon>
        <taxon>Melolonthinae</taxon>
        <taxon>Holotrichia</taxon>
    </lineage>
</organism>
<gene>
    <name evidence="1" type="ORF">MML48_1g14563</name>
</gene>
<accession>A0ACB9TYN7</accession>
<protein>
    <submittedName>
        <fullName evidence="1">Integrin alpha repeat domain-containing</fullName>
    </submittedName>
</protein>